<protein>
    <submittedName>
        <fullName evidence="1">10983_t:CDS:1</fullName>
    </submittedName>
</protein>
<evidence type="ECO:0000313" key="2">
    <source>
        <dbReference type="Proteomes" id="UP000789525"/>
    </source>
</evidence>
<comment type="caution">
    <text evidence="1">The sequence shown here is derived from an EMBL/GenBank/DDBJ whole genome shotgun (WGS) entry which is preliminary data.</text>
</comment>
<proteinExistence type="predicted"/>
<feature type="non-terminal residue" evidence="1">
    <location>
        <position position="97"/>
    </location>
</feature>
<evidence type="ECO:0000313" key="1">
    <source>
        <dbReference type="EMBL" id="CAG8524724.1"/>
    </source>
</evidence>
<gene>
    <name evidence="1" type="ORF">ACOLOM_LOCUS3814</name>
</gene>
<name>A0ACA9LEL4_9GLOM</name>
<dbReference type="EMBL" id="CAJVPT010005857">
    <property type="protein sequence ID" value="CAG8524724.1"/>
    <property type="molecule type" value="Genomic_DNA"/>
</dbReference>
<organism evidence="1 2">
    <name type="scientific">Acaulospora colombiana</name>
    <dbReference type="NCBI Taxonomy" id="27376"/>
    <lineage>
        <taxon>Eukaryota</taxon>
        <taxon>Fungi</taxon>
        <taxon>Fungi incertae sedis</taxon>
        <taxon>Mucoromycota</taxon>
        <taxon>Glomeromycotina</taxon>
        <taxon>Glomeromycetes</taxon>
        <taxon>Diversisporales</taxon>
        <taxon>Acaulosporaceae</taxon>
        <taxon>Acaulospora</taxon>
    </lineage>
</organism>
<reference evidence="1" key="1">
    <citation type="submission" date="2021-06" db="EMBL/GenBank/DDBJ databases">
        <authorList>
            <person name="Kallberg Y."/>
            <person name="Tangrot J."/>
            <person name="Rosling A."/>
        </authorList>
    </citation>
    <scope>NUCLEOTIDE SEQUENCE</scope>
    <source>
        <strain evidence="1">CL356</strain>
    </source>
</reference>
<accession>A0ACA9LEL4</accession>
<keyword evidence="2" id="KW-1185">Reference proteome</keyword>
<dbReference type="Proteomes" id="UP000789525">
    <property type="component" value="Unassembled WGS sequence"/>
</dbReference>
<sequence>MENEGAGNSPKNVVSRLVDICAQDIILNNILVNHKRKSRKFLESDQSKRKQLVPDVLVSFLKQGYLCELCRYFNSSSSPFFLPVIVECVDSSDFNLE</sequence>